<proteinExistence type="predicted"/>
<dbReference type="GO" id="GO:0003677">
    <property type="term" value="F:DNA binding"/>
    <property type="evidence" value="ECO:0007669"/>
    <property type="project" value="UniProtKB-KW"/>
</dbReference>
<dbReference type="GO" id="GO:0005829">
    <property type="term" value="C:cytosol"/>
    <property type="evidence" value="ECO:0007669"/>
    <property type="project" value="TreeGrafter"/>
</dbReference>
<organism evidence="2">
    <name type="scientific">hydrothermal vent metagenome</name>
    <dbReference type="NCBI Taxonomy" id="652676"/>
    <lineage>
        <taxon>unclassified sequences</taxon>
        <taxon>metagenomes</taxon>
        <taxon>ecological metagenomes</taxon>
    </lineage>
</organism>
<dbReference type="Pfam" id="PF02575">
    <property type="entry name" value="YbaB_DNA_bd"/>
    <property type="match status" value="1"/>
</dbReference>
<protein>
    <submittedName>
        <fullName evidence="2">Nucleoid-associated protein YaaK</fullName>
    </submittedName>
</protein>
<dbReference type="PIRSF" id="PIRSF004555">
    <property type="entry name" value="UCP004555"/>
    <property type="match status" value="1"/>
</dbReference>
<evidence type="ECO:0000313" key="2">
    <source>
        <dbReference type="EMBL" id="VAX19354.1"/>
    </source>
</evidence>
<keyword evidence="1" id="KW-0238">DNA-binding</keyword>
<dbReference type="Gene3D" id="3.30.1310.10">
    <property type="entry name" value="Nucleoid-associated protein YbaB-like domain"/>
    <property type="match status" value="1"/>
</dbReference>
<evidence type="ECO:0000256" key="1">
    <source>
        <dbReference type="ARBA" id="ARBA00023125"/>
    </source>
</evidence>
<dbReference type="PANTHER" id="PTHR33449:SF1">
    <property type="entry name" value="NUCLEOID-ASSOCIATED PROTEIN YBAB"/>
    <property type="match status" value="1"/>
</dbReference>
<dbReference type="NCBIfam" id="TIGR00103">
    <property type="entry name" value="DNA_YbaB_EbfC"/>
    <property type="match status" value="1"/>
</dbReference>
<dbReference type="PANTHER" id="PTHR33449">
    <property type="entry name" value="NUCLEOID-ASSOCIATED PROTEIN YBAB"/>
    <property type="match status" value="1"/>
</dbReference>
<dbReference type="EMBL" id="UOGD01000135">
    <property type="protein sequence ID" value="VAX19354.1"/>
    <property type="molecule type" value="Genomic_DNA"/>
</dbReference>
<dbReference type="InterPro" id="IPR036894">
    <property type="entry name" value="YbaB-like_sf"/>
</dbReference>
<dbReference type="AlphaFoldDB" id="A0A3B1C5N0"/>
<feature type="non-terminal residue" evidence="2">
    <location>
        <position position="1"/>
    </location>
</feature>
<dbReference type="SUPFAM" id="SSF82607">
    <property type="entry name" value="YbaB-like"/>
    <property type="match status" value="1"/>
</dbReference>
<reference evidence="2" key="1">
    <citation type="submission" date="2018-06" db="EMBL/GenBank/DDBJ databases">
        <authorList>
            <person name="Zhirakovskaya E."/>
        </authorList>
    </citation>
    <scope>NUCLEOTIDE SEQUENCE</scope>
</reference>
<dbReference type="InterPro" id="IPR004401">
    <property type="entry name" value="YbaB/EbfC"/>
</dbReference>
<sequence length="80" mass="8276">KTVTQESGGGMVKATANGKKGIVSIEIDNEIIESGDKEMIEDLVVAAVNKALDAAGKMAEEEMANVTKGMMPPGMNIPGL</sequence>
<gene>
    <name evidence="2" type="ORF">MNBD_IGNAVI01-362</name>
</gene>
<name>A0A3B1C5N0_9ZZZZ</name>
<accession>A0A3B1C5N0</accession>